<dbReference type="InterPro" id="IPR025878">
    <property type="entry name" value="Acyl-CoA_dh-like_C_dom"/>
</dbReference>
<evidence type="ECO:0000259" key="10">
    <source>
        <dbReference type="Pfam" id="PF12806"/>
    </source>
</evidence>
<dbReference type="InterPro" id="IPR046373">
    <property type="entry name" value="Acyl-CoA_Oxase/DH_mid-dom_sf"/>
</dbReference>
<protein>
    <submittedName>
        <fullName evidence="11">Acyl-CoA dehydrogenase</fullName>
    </submittedName>
</protein>
<dbReference type="Pfam" id="PF02771">
    <property type="entry name" value="Acyl-CoA_dh_N"/>
    <property type="match status" value="1"/>
</dbReference>
<dbReference type="RefSeq" id="WP_248149955.1">
    <property type="nucleotide sequence ID" value="NZ_JALNMJ010000001.1"/>
</dbReference>
<evidence type="ECO:0000313" key="12">
    <source>
        <dbReference type="Proteomes" id="UP001431221"/>
    </source>
</evidence>
<dbReference type="InterPro" id="IPR006091">
    <property type="entry name" value="Acyl-CoA_Oxase/DH_mid-dom"/>
</dbReference>
<comment type="caution">
    <text evidence="11">The sequence shown here is derived from an EMBL/GenBank/DDBJ whole genome shotgun (WGS) entry which is preliminary data.</text>
</comment>
<dbReference type="SUPFAM" id="SSF47203">
    <property type="entry name" value="Acyl-CoA dehydrogenase C-terminal domain-like"/>
    <property type="match status" value="1"/>
</dbReference>
<feature type="domain" description="Acyl-CoA dehydrogenase/oxidase C-terminal" evidence="7">
    <location>
        <begin position="282"/>
        <end position="450"/>
    </location>
</feature>
<keyword evidence="5 6" id="KW-0560">Oxidoreductase</keyword>
<dbReference type="SUPFAM" id="SSF56645">
    <property type="entry name" value="Acyl-CoA dehydrogenase NM domain-like"/>
    <property type="match status" value="1"/>
</dbReference>
<dbReference type="Gene3D" id="1.20.140.10">
    <property type="entry name" value="Butyryl-CoA Dehydrogenase, subunit A, domain 3"/>
    <property type="match status" value="1"/>
</dbReference>
<dbReference type="EMBL" id="JALNMJ010000001">
    <property type="protein sequence ID" value="MCK7610887.1"/>
    <property type="molecule type" value="Genomic_DNA"/>
</dbReference>
<feature type="domain" description="Acyl-CoA oxidase/dehydrogenase middle" evidence="8">
    <location>
        <begin position="160"/>
        <end position="267"/>
    </location>
</feature>
<dbReference type="Pfam" id="PF02770">
    <property type="entry name" value="Acyl-CoA_dh_M"/>
    <property type="match status" value="1"/>
</dbReference>
<dbReference type="Pfam" id="PF12806">
    <property type="entry name" value="Acyl-CoA_dh_C"/>
    <property type="match status" value="1"/>
</dbReference>
<dbReference type="InterPro" id="IPR009100">
    <property type="entry name" value="AcylCoA_DH/oxidase_NM_dom_sf"/>
</dbReference>
<feature type="domain" description="Acyl-CoA dehydrogenase/oxidase N-terminal" evidence="9">
    <location>
        <begin position="38"/>
        <end position="155"/>
    </location>
</feature>
<dbReference type="Proteomes" id="UP001431221">
    <property type="component" value="Unassembled WGS sequence"/>
</dbReference>
<comment type="cofactor">
    <cofactor evidence="1 6">
        <name>FAD</name>
        <dbReference type="ChEBI" id="CHEBI:57692"/>
    </cofactor>
</comment>
<dbReference type="InterPro" id="IPR036250">
    <property type="entry name" value="AcylCo_DH-like_C"/>
</dbReference>
<dbReference type="Gene3D" id="2.40.110.10">
    <property type="entry name" value="Butyryl-CoA Dehydrogenase, subunit A, domain 2"/>
    <property type="match status" value="1"/>
</dbReference>
<keyword evidence="4 6" id="KW-0274">FAD</keyword>
<keyword evidence="3 6" id="KW-0285">Flavoprotein</keyword>
<keyword evidence="12" id="KW-1185">Reference proteome</keyword>
<evidence type="ECO:0000256" key="5">
    <source>
        <dbReference type="ARBA" id="ARBA00023002"/>
    </source>
</evidence>
<evidence type="ECO:0000259" key="9">
    <source>
        <dbReference type="Pfam" id="PF02771"/>
    </source>
</evidence>
<dbReference type="InterPro" id="IPR037069">
    <property type="entry name" value="AcylCoA_DH/ox_N_sf"/>
</dbReference>
<comment type="similarity">
    <text evidence="2 6">Belongs to the acyl-CoA dehydrogenase family.</text>
</comment>
<dbReference type="InterPro" id="IPR013786">
    <property type="entry name" value="AcylCoA_DH/ox_N"/>
</dbReference>
<reference evidence="11" key="1">
    <citation type="submission" date="2022-04" db="EMBL/GenBank/DDBJ databases">
        <title>Roseibium sp. CAU 1639 isolated from mud.</title>
        <authorList>
            <person name="Kim W."/>
        </authorList>
    </citation>
    <scope>NUCLEOTIDE SEQUENCE</scope>
    <source>
        <strain evidence="11">CAU 1639</strain>
    </source>
</reference>
<evidence type="ECO:0000259" key="7">
    <source>
        <dbReference type="Pfam" id="PF00441"/>
    </source>
</evidence>
<dbReference type="Gene3D" id="1.10.540.10">
    <property type="entry name" value="Acyl-CoA dehydrogenase/oxidase, N-terminal domain"/>
    <property type="match status" value="1"/>
</dbReference>
<dbReference type="PANTHER" id="PTHR42803">
    <property type="entry name" value="ACYL-COA DEHYDROGENASE"/>
    <property type="match status" value="1"/>
</dbReference>
<evidence type="ECO:0000256" key="3">
    <source>
        <dbReference type="ARBA" id="ARBA00022630"/>
    </source>
</evidence>
<proteinExistence type="inferred from homology"/>
<dbReference type="PANTHER" id="PTHR42803:SF1">
    <property type="entry name" value="BROAD-SPECIFICITY LINEAR ACYL-COA DEHYDROGENASE FADE5"/>
    <property type="match status" value="1"/>
</dbReference>
<organism evidence="11 12">
    <name type="scientific">Roseibium sediminicola</name>
    <dbReference type="NCBI Taxonomy" id="2933272"/>
    <lineage>
        <taxon>Bacteria</taxon>
        <taxon>Pseudomonadati</taxon>
        <taxon>Pseudomonadota</taxon>
        <taxon>Alphaproteobacteria</taxon>
        <taxon>Hyphomicrobiales</taxon>
        <taxon>Stappiaceae</taxon>
        <taxon>Roseibium</taxon>
    </lineage>
</organism>
<evidence type="ECO:0000256" key="1">
    <source>
        <dbReference type="ARBA" id="ARBA00001974"/>
    </source>
</evidence>
<evidence type="ECO:0000256" key="6">
    <source>
        <dbReference type="RuleBase" id="RU362125"/>
    </source>
</evidence>
<gene>
    <name evidence="11" type="ORF">M0H32_01830</name>
</gene>
<sequence>MYRAPVDEIAFTLKHVCGLSDLQKSARHAELGDDLVDAILTEAGRFAAEEIAPLNKVADAHGTPLENGNVSTPPGWREAYHAWIEGGWNGLTADPQSGGQGLPQMLSAAALEMWNSGSMAFAIGPTLTIGAVEAMEKHASEELKAKYLEKLVTGEWMGTMNLTEPQAGSDLNALKAKAERNEDGTYRIFGQKIFITYGDHDLTDNIIHMVLARLPDAPPGTKGISLFLVPKFLVNDDGSLGDRNDVKVAGVEHKMGIHGSPTCTMVYGDEGGAKGWLIGEENRGLACMFTMMNNARLAVGIQGLGVAERAFQHALAYAIERKQGRAPGDTGEDGMSPIARHPDIKRMLLGMKARTQVARAICYACAHAIDMANVAEEAAAKTFWSERASLLTPIAKALSTDFGVEVASLGIQIHGGMGFIEETGAAQHLRDARIAPIYEGTNGIQSIDLVMRKLPLSGGEHIRGFIQELTDIADEVAASNRPEFGATAERLAASLRDLTEATDYMLAAQADGRIADALSGATPYLRVAGLALGGALLAKGALRSANEPAARLAERTLLARSFCETTLGETAGLKSDILLSAAVIQGFDPEALAS</sequence>
<dbReference type="InterPro" id="IPR009075">
    <property type="entry name" value="AcylCo_DH/oxidase_C"/>
</dbReference>
<dbReference type="Pfam" id="PF00441">
    <property type="entry name" value="Acyl-CoA_dh_1"/>
    <property type="match status" value="1"/>
</dbReference>
<evidence type="ECO:0000256" key="4">
    <source>
        <dbReference type="ARBA" id="ARBA00022827"/>
    </source>
</evidence>
<feature type="domain" description="Acetyl-CoA dehydrogenase-like C-terminal" evidence="10">
    <location>
        <begin position="471"/>
        <end position="577"/>
    </location>
</feature>
<evidence type="ECO:0000259" key="8">
    <source>
        <dbReference type="Pfam" id="PF02770"/>
    </source>
</evidence>
<name>A0ABT0GP63_9HYPH</name>
<evidence type="ECO:0000256" key="2">
    <source>
        <dbReference type="ARBA" id="ARBA00009347"/>
    </source>
</evidence>
<evidence type="ECO:0000313" key="11">
    <source>
        <dbReference type="EMBL" id="MCK7610887.1"/>
    </source>
</evidence>
<accession>A0ABT0GP63</accession>
<dbReference type="InterPro" id="IPR052166">
    <property type="entry name" value="Diverse_Acyl-CoA_DH"/>
</dbReference>